<evidence type="ECO:0000256" key="8">
    <source>
        <dbReference type="SAM" id="MobiDB-lite"/>
    </source>
</evidence>
<feature type="compositionally biased region" description="Gly residues" evidence="8">
    <location>
        <begin position="906"/>
        <end position="921"/>
    </location>
</feature>
<feature type="region of interest" description="Disordered" evidence="8">
    <location>
        <begin position="391"/>
        <end position="490"/>
    </location>
</feature>
<evidence type="ECO:0000256" key="9">
    <source>
        <dbReference type="SAM" id="SignalP"/>
    </source>
</evidence>
<feature type="compositionally biased region" description="Gly residues" evidence="8">
    <location>
        <begin position="662"/>
        <end position="700"/>
    </location>
</feature>
<evidence type="ECO:0000256" key="7">
    <source>
        <dbReference type="PROSITE-ProRule" id="PRU00723"/>
    </source>
</evidence>
<keyword evidence="7" id="KW-0479">Metal-binding</keyword>
<name>A0A7M7T4I7_STRPU</name>
<feature type="compositionally biased region" description="Basic residues" evidence="8">
    <location>
        <begin position="276"/>
        <end position="290"/>
    </location>
</feature>
<dbReference type="OMA" id="NGPPQIW"/>
<dbReference type="Proteomes" id="UP000007110">
    <property type="component" value="Unassembled WGS sequence"/>
</dbReference>
<evidence type="ECO:0000259" key="11">
    <source>
        <dbReference type="PROSITE" id="PS51319"/>
    </source>
</evidence>
<feature type="compositionally biased region" description="Low complexity" evidence="8">
    <location>
        <begin position="701"/>
        <end position="712"/>
    </location>
</feature>
<dbReference type="FunCoup" id="A0A7M7T4I7">
    <property type="interactions" value="806"/>
</dbReference>
<keyword evidence="7" id="KW-0863">Zinc-finger</keyword>
<feature type="domain" description="C3H1-type" evidence="10">
    <location>
        <begin position="926"/>
        <end position="954"/>
    </location>
</feature>
<dbReference type="AlphaFoldDB" id="A0A7M7T4I7"/>
<dbReference type="PROSITE" id="PS51319">
    <property type="entry name" value="TFIIS_N"/>
    <property type="match status" value="1"/>
</dbReference>
<organism evidence="12 13">
    <name type="scientific">Strongylocentrotus purpuratus</name>
    <name type="common">Purple sea urchin</name>
    <dbReference type="NCBI Taxonomy" id="7668"/>
    <lineage>
        <taxon>Eukaryota</taxon>
        <taxon>Metazoa</taxon>
        <taxon>Echinodermata</taxon>
        <taxon>Eleutherozoa</taxon>
        <taxon>Echinozoa</taxon>
        <taxon>Echinoidea</taxon>
        <taxon>Euechinoidea</taxon>
        <taxon>Echinacea</taxon>
        <taxon>Camarodonta</taxon>
        <taxon>Echinidea</taxon>
        <taxon>Strongylocentrotidae</taxon>
        <taxon>Strongylocentrotus</taxon>
    </lineage>
</organism>
<feature type="chain" id="PRO_5029501387" description="Serine/threonine-protein phosphatase 1 regulatory subunit 10" evidence="9">
    <location>
        <begin position="25"/>
        <end position="959"/>
    </location>
</feature>
<dbReference type="SMART" id="SM00509">
    <property type="entry name" value="TFS2N"/>
    <property type="match status" value="1"/>
</dbReference>
<feature type="compositionally biased region" description="Basic and acidic residues" evidence="8">
    <location>
        <begin position="341"/>
        <end position="351"/>
    </location>
</feature>
<keyword evidence="9" id="KW-0732">Signal</keyword>
<evidence type="ECO:0000256" key="5">
    <source>
        <dbReference type="ARBA" id="ARBA00023242"/>
    </source>
</evidence>
<dbReference type="SUPFAM" id="SSF47676">
    <property type="entry name" value="Conserved domain common to transcription factors TFIIS, elongin A, CRSP70"/>
    <property type="match status" value="1"/>
</dbReference>
<keyword evidence="4" id="KW-0158">Chromosome</keyword>
<dbReference type="CTD" id="5514"/>
<dbReference type="InterPro" id="IPR003617">
    <property type="entry name" value="TFIIS/CRSP70_N_sub"/>
</dbReference>
<feature type="compositionally biased region" description="Basic and acidic residues" evidence="8">
    <location>
        <begin position="172"/>
        <end position="181"/>
    </location>
</feature>
<dbReference type="GO" id="GO:0005634">
    <property type="term" value="C:nucleus"/>
    <property type="evidence" value="ECO:0007669"/>
    <property type="project" value="UniProtKB-SubCell"/>
</dbReference>
<reference evidence="12" key="2">
    <citation type="submission" date="2021-01" db="UniProtKB">
        <authorList>
            <consortium name="EnsemblMetazoa"/>
        </authorList>
    </citation>
    <scope>IDENTIFICATION</scope>
</reference>
<keyword evidence="7" id="KW-0862">Zinc</keyword>
<dbReference type="GO" id="GO:0072357">
    <property type="term" value="C:PTW/PP1 phosphatase complex"/>
    <property type="evidence" value="ECO:0000318"/>
    <property type="project" value="GO_Central"/>
</dbReference>
<dbReference type="Pfam" id="PF08711">
    <property type="entry name" value="Med26"/>
    <property type="match status" value="1"/>
</dbReference>
<proteinExistence type="predicted"/>
<feature type="compositionally biased region" description="Gly residues" evidence="8">
    <location>
        <begin position="884"/>
        <end position="898"/>
    </location>
</feature>
<feature type="region of interest" description="Disordered" evidence="8">
    <location>
        <begin position="312"/>
        <end position="360"/>
    </location>
</feature>
<feature type="compositionally biased region" description="Gly residues" evidence="8">
    <location>
        <begin position="824"/>
        <end position="848"/>
    </location>
</feature>
<dbReference type="Gene3D" id="1.20.930.10">
    <property type="entry name" value="Conserved domain common to transcription factors TFIIS, elongin A, CRSP70"/>
    <property type="match status" value="1"/>
</dbReference>
<feature type="compositionally biased region" description="Pro residues" evidence="8">
    <location>
        <begin position="713"/>
        <end position="725"/>
    </location>
</feature>
<feature type="domain" description="TFIIS N-terminal" evidence="11">
    <location>
        <begin position="96"/>
        <end position="170"/>
    </location>
</feature>
<feature type="region of interest" description="Disordered" evidence="8">
    <location>
        <begin position="766"/>
        <end position="927"/>
    </location>
</feature>
<feature type="compositionally biased region" description="Basic and acidic residues" evidence="8">
    <location>
        <begin position="438"/>
        <end position="466"/>
    </location>
</feature>
<comment type="subcellular location">
    <subcellularLocation>
        <location evidence="2">Chromosome</location>
    </subcellularLocation>
    <subcellularLocation>
        <location evidence="1 6">Nucleus</location>
    </subcellularLocation>
</comment>
<dbReference type="PANTHER" id="PTHR46557:SF1">
    <property type="entry name" value="SERINE_THREONINE-PROTEIN PHOSPHATASE 1 REGULATORY SUBUNIT 10"/>
    <property type="match status" value="1"/>
</dbReference>
<dbReference type="EnsemblMetazoa" id="XM_030997432">
    <property type="protein sequence ID" value="XP_030853292"/>
    <property type="gene ID" value="LOC575274"/>
</dbReference>
<dbReference type="KEGG" id="spu:575274"/>
<dbReference type="RefSeq" id="XP_030853292.1">
    <property type="nucleotide sequence ID" value="XM_030997432.1"/>
</dbReference>
<evidence type="ECO:0000256" key="3">
    <source>
        <dbReference type="ARBA" id="ARBA00022330"/>
    </source>
</evidence>
<keyword evidence="13" id="KW-1185">Reference proteome</keyword>
<feature type="compositionally biased region" description="Basic residues" evidence="8">
    <location>
        <begin position="182"/>
        <end position="193"/>
    </location>
</feature>
<feature type="zinc finger region" description="C3H1-type" evidence="7">
    <location>
        <begin position="926"/>
        <end position="954"/>
    </location>
</feature>
<dbReference type="GeneID" id="575274"/>
<evidence type="ECO:0000256" key="4">
    <source>
        <dbReference type="ARBA" id="ARBA00022454"/>
    </source>
</evidence>
<reference evidence="13" key="1">
    <citation type="submission" date="2015-02" db="EMBL/GenBank/DDBJ databases">
        <title>Genome sequencing for Strongylocentrotus purpuratus.</title>
        <authorList>
            <person name="Murali S."/>
            <person name="Liu Y."/>
            <person name="Vee V."/>
            <person name="English A."/>
            <person name="Wang M."/>
            <person name="Skinner E."/>
            <person name="Han Y."/>
            <person name="Muzny D.M."/>
            <person name="Worley K.C."/>
            <person name="Gibbs R.A."/>
        </authorList>
    </citation>
    <scope>NUCLEOTIDE SEQUENCE</scope>
</reference>
<dbReference type="InterPro" id="IPR035441">
    <property type="entry name" value="TFIIS/LEDGF_dom_sf"/>
</dbReference>
<feature type="compositionally biased region" description="Gly residues" evidence="8">
    <location>
        <begin position="790"/>
        <end position="806"/>
    </location>
</feature>
<dbReference type="OrthoDB" id="2138378at2759"/>
<dbReference type="InParanoid" id="A0A7M7T4I7"/>
<evidence type="ECO:0000256" key="6">
    <source>
        <dbReference type="PROSITE-ProRule" id="PRU00649"/>
    </source>
</evidence>
<accession>A0A7M7T4I7</accession>
<evidence type="ECO:0000313" key="13">
    <source>
        <dbReference type="Proteomes" id="UP000007110"/>
    </source>
</evidence>
<feature type="region of interest" description="Disordered" evidence="8">
    <location>
        <begin position="652"/>
        <end position="729"/>
    </location>
</feature>
<feature type="signal peptide" evidence="9">
    <location>
        <begin position="1"/>
        <end position="24"/>
    </location>
</feature>
<sequence length="959" mass="104596">MLMHFIFIFIQSSMFCIFKSSLQARHTPVDPSQLLKALSSLLSKEGGIKGVTEVTKILILMRGAKKMVSRCIYMNILIATKASAVQEKFIEEGGWELLNTWLQDAKTEEQNPVILELIKVFKELPVTIDILKKNNTAKIIKSFSKTEGEDELKAMADDLVATWKGIIRTSNTDKVDKEKSPSMKKKLKAKKVGKSFSNDGDADDESEEPLAKKSRLGSNDDEPMDTSDTSKPSRLRHPSDSRTTRAGAANKVATRKNSSEEPVKKEGEGKKEDVVKKKRAAIMRPAHSKMRLTGLEKESELPLPKFKKKAPVVPLPKTEKPIPTLTIRKDGPIFSKSLSPTEKRPRPDELTKPGANTHGRIKIIPAKHKLQESSGFLDALNAPSLVVKKKIPKKVARTNSTGSVKAKSPTPPEEIKVEPPKFSFYSSNQPAEEEEKKEEEAEKMTVETDPKETKDTKEPKGGKEEGDMGDDWNEDRPITIGKSNLKFGPSKSKKSVRWKEETDLVDVYYFELDETERVNVNKVKDFQDAMQIDKMNEKQAIKNAIKMAGHTDDEERTNGKVTLEYFQWRRPVLMELPGVPVSYGCNSQEKTVQTKREQMVLREIFFDQMNLPLTPKEPDPEVKRGLEETGLIPLEDESSAEVPDVEPLFIGDQPPFMPPHGGPGSSGGIGHGGMRGTGLLGPAPGGHPGGHQVGHPGGSPRGPMQQQQQQQQRPPPGQGNTPPSPNTTIKNVQNLLATLSEGGTDNAGSDLLKKENLDKLKEMLEPFKNQNPGDNQQREDGNAPQFHPGHGPGHGPGPGNFGGPGDFGPHNDHGGPFPPMGPDGPMGMGPDGPMGMGPDGPMGMGPGRGPRPRGPHFDGPGMGPGGQFHPQFGPGPGPNFPGPRGMGMGPPGRGGGFPDRGRGHPGRGMGPRGPWRGGRGGSKANDGRRQVCYHFQSERGCLRGNSCFFLHPGVNQPPL</sequence>
<dbReference type="GO" id="GO:0008157">
    <property type="term" value="F:protein phosphatase 1 binding"/>
    <property type="evidence" value="ECO:0000318"/>
    <property type="project" value="GO_Central"/>
</dbReference>
<feature type="region of interest" description="Disordered" evidence="8">
    <location>
        <begin position="172"/>
        <end position="296"/>
    </location>
</feature>
<protein>
    <recommendedName>
        <fullName evidence="3">Serine/threonine-protein phosphatase 1 regulatory subunit 10</fullName>
    </recommendedName>
</protein>
<dbReference type="InterPro" id="IPR000571">
    <property type="entry name" value="Znf_CCCH"/>
</dbReference>
<dbReference type="GO" id="GO:0000785">
    <property type="term" value="C:chromatin"/>
    <property type="evidence" value="ECO:0000318"/>
    <property type="project" value="GO_Central"/>
</dbReference>
<dbReference type="PANTHER" id="PTHR46557">
    <property type="entry name" value="SERINE/THREONINE-PROTEIN PHOSPHATASE 1 REGULATORY SUBUNIT 10-RELATED"/>
    <property type="match status" value="1"/>
</dbReference>
<dbReference type="InterPro" id="IPR017923">
    <property type="entry name" value="TFIIS_N"/>
</dbReference>
<dbReference type="GO" id="GO:0008270">
    <property type="term" value="F:zinc ion binding"/>
    <property type="evidence" value="ECO:0007669"/>
    <property type="project" value="UniProtKB-KW"/>
</dbReference>
<evidence type="ECO:0000256" key="1">
    <source>
        <dbReference type="ARBA" id="ARBA00004123"/>
    </source>
</evidence>
<feature type="compositionally biased region" description="Basic and acidic residues" evidence="8">
    <location>
        <begin position="257"/>
        <end position="275"/>
    </location>
</feature>
<evidence type="ECO:0000313" key="12">
    <source>
        <dbReference type="EnsemblMetazoa" id="XP_030853292"/>
    </source>
</evidence>
<evidence type="ECO:0000259" key="10">
    <source>
        <dbReference type="PROSITE" id="PS50103"/>
    </source>
</evidence>
<evidence type="ECO:0000256" key="2">
    <source>
        <dbReference type="ARBA" id="ARBA00004286"/>
    </source>
</evidence>
<dbReference type="PROSITE" id="PS50103">
    <property type="entry name" value="ZF_C3H1"/>
    <property type="match status" value="1"/>
</dbReference>
<keyword evidence="5 6" id="KW-0539">Nucleus</keyword>